<name>A0A512BC26_9BACT</name>
<dbReference type="InterPro" id="IPR019619">
    <property type="entry name" value="DUF2490"/>
</dbReference>
<reference evidence="2 3" key="1">
    <citation type="submission" date="2019-07" db="EMBL/GenBank/DDBJ databases">
        <title>Whole genome shotgun sequence of Segetibacter aerophilus NBRC 106135.</title>
        <authorList>
            <person name="Hosoyama A."/>
            <person name="Uohara A."/>
            <person name="Ohji S."/>
            <person name="Ichikawa N."/>
        </authorList>
    </citation>
    <scope>NUCLEOTIDE SEQUENCE [LARGE SCALE GENOMIC DNA]</scope>
    <source>
        <strain evidence="2 3">NBRC 106135</strain>
    </source>
</reference>
<feature type="chain" id="PRO_5021845751" description="DUF2490 domain-containing protein" evidence="1">
    <location>
        <begin position="20"/>
        <end position="249"/>
    </location>
</feature>
<dbReference type="RefSeq" id="WP_147203594.1">
    <property type="nucleotide sequence ID" value="NZ_BJYT01000006.1"/>
</dbReference>
<dbReference type="OrthoDB" id="1118734at2"/>
<protein>
    <recommendedName>
        <fullName evidence="4">DUF2490 domain-containing protein</fullName>
    </recommendedName>
</protein>
<proteinExistence type="predicted"/>
<evidence type="ECO:0000256" key="1">
    <source>
        <dbReference type="SAM" id="SignalP"/>
    </source>
</evidence>
<keyword evidence="1" id="KW-0732">Signal</keyword>
<dbReference type="AlphaFoldDB" id="A0A512BC26"/>
<comment type="caution">
    <text evidence="2">The sequence shown here is derived from an EMBL/GenBank/DDBJ whole genome shotgun (WGS) entry which is preliminary data.</text>
</comment>
<dbReference type="Proteomes" id="UP000321513">
    <property type="component" value="Unassembled WGS sequence"/>
</dbReference>
<evidence type="ECO:0000313" key="2">
    <source>
        <dbReference type="EMBL" id="GEO09474.1"/>
    </source>
</evidence>
<sequence length="249" mass="29784">MNKLILALVIFTFSTLSLSAQQTKSTSDVQQIWLGYFNQARLTNKFGIWTDLHLRTKEDFTNNFSQSIARVGLTYYATDNTKLTVGYAYVSNYAAEGHTNVTQPEHRAWQQVQWHTKYGKNRTMQWIRLEEKYRRKILNDSTLASGYNFNYKLRYNLFYEIPFSQKPENRLSFVVNDEVHLNFGKQVVYNYFDQNRFFLGFKFNTNKHDNVQLGYMNQFQQLAAGNRYRNNHVIRLFYFQNLDWRKKKS</sequence>
<dbReference type="EMBL" id="BJYT01000006">
    <property type="protein sequence ID" value="GEO09474.1"/>
    <property type="molecule type" value="Genomic_DNA"/>
</dbReference>
<dbReference type="Pfam" id="PF10677">
    <property type="entry name" value="DUF2490"/>
    <property type="match status" value="1"/>
</dbReference>
<evidence type="ECO:0008006" key="4">
    <source>
        <dbReference type="Google" id="ProtNLM"/>
    </source>
</evidence>
<feature type="signal peptide" evidence="1">
    <location>
        <begin position="1"/>
        <end position="19"/>
    </location>
</feature>
<gene>
    <name evidence="2" type="ORF">SAE01_19700</name>
</gene>
<evidence type="ECO:0000313" key="3">
    <source>
        <dbReference type="Proteomes" id="UP000321513"/>
    </source>
</evidence>
<keyword evidence="3" id="KW-1185">Reference proteome</keyword>
<accession>A0A512BC26</accession>
<organism evidence="2 3">
    <name type="scientific">Segetibacter aerophilus</name>
    <dbReference type="NCBI Taxonomy" id="670293"/>
    <lineage>
        <taxon>Bacteria</taxon>
        <taxon>Pseudomonadati</taxon>
        <taxon>Bacteroidota</taxon>
        <taxon>Chitinophagia</taxon>
        <taxon>Chitinophagales</taxon>
        <taxon>Chitinophagaceae</taxon>
        <taxon>Segetibacter</taxon>
    </lineage>
</organism>